<dbReference type="Proteomes" id="UP001333818">
    <property type="component" value="Unassembled WGS sequence"/>
</dbReference>
<dbReference type="RefSeq" id="WP_330485503.1">
    <property type="nucleotide sequence ID" value="NZ_JAZBJZ010000109.1"/>
</dbReference>
<evidence type="ECO:0000313" key="3">
    <source>
        <dbReference type="Proteomes" id="UP001333818"/>
    </source>
</evidence>
<reference evidence="2" key="1">
    <citation type="submission" date="2024-01" db="EMBL/GenBank/DDBJ databases">
        <title>Bank of Algae and Cyanobacteria of the Azores (BACA) strain genomes.</title>
        <authorList>
            <person name="Luz R."/>
            <person name="Cordeiro R."/>
            <person name="Fonseca A."/>
            <person name="Goncalves V."/>
        </authorList>
    </citation>
    <scope>NUCLEOTIDE SEQUENCE</scope>
    <source>
        <strain evidence="2">BACA0141</strain>
    </source>
</reference>
<protein>
    <submittedName>
        <fullName evidence="2">Uncharacterized protein</fullName>
    </submittedName>
</protein>
<evidence type="ECO:0000313" key="2">
    <source>
        <dbReference type="EMBL" id="MEE3719067.1"/>
    </source>
</evidence>
<feature type="transmembrane region" description="Helical" evidence="1">
    <location>
        <begin position="65"/>
        <end position="83"/>
    </location>
</feature>
<feature type="transmembrane region" description="Helical" evidence="1">
    <location>
        <begin position="21"/>
        <end position="45"/>
    </location>
</feature>
<sequence length="94" mass="10742">MRKSNPHPSQIQPNMEKVGYWLNKALVFDLFLVFFFFAWFMVALIGNSFHFNLGLDLWQQLWQPVIQPVLGIMMAGAIASGIISKLKSLAKTEN</sequence>
<name>A0AAW9PX57_9CYAN</name>
<comment type="caution">
    <text evidence="2">The sequence shown here is derived from an EMBL/GenBank/DDBJ whole genome shotgun (WGS) entry which is preliminary data.</text>
</comment>
<keyword evidence="1" id="KW-1133">Transmembrane helix</keyword>
<keyword evidence="1" id="KW-0812">Transmembrane</keyword>
<proteinExistence type="predicted"/>
<organism evidence="2 3">
    <name type="scientific">Tumidithrix elongata BACA0141</name>
    <dbReference type="NCBI Taxonomy" id="2716417"/>
    <lineage>
        <taxon>Bacteria</taxon>
        <taxon>Bacillati</taxon>
        <taxon>Cyanobacteriota</taxon>
        <taxon>Cyanophyceae</taxon>
        <taxon>Pseudanabaenales</taxon>
        <taxon>Pseudanabaenaceae</taxon>
        <taxon>Tumidithrix</taxon>
        <taxon>Tumidithrix elongata</taxon>
    </lineage>
</organism>
<dbReference type="AlphaFoldDB" id="A0AAW9PX57"/>
<dbReference type="EMBL" id="JAZBJZ010000109">
    <property type="protein sequence ID" value="MEE3719067.1"/>
    <property type="molecule type" value="Genomic_DNA"/>
</dbReference>
<evidence type="ECO:0000256" key="1">
    <source>
        <dbReference type="SAM" id="Phobius"/>
    </source>
</evidence>
<keyword evidence="1" id="KW-0472">Membrane</keyword>
<keyword evidence="3" id="KW-1185">Reference proteome</keyword>
<accession>A0AAW9PX57</accession>
<gene>
    <name evidence="2" type="ORF">V2H45_20185</name>
</gene>